<feature type="region of interest" description="Disordered" evidence="1">
    <location>
        <begin position="39"/>
        <end position="122"/>
    </location>
</feature>
<accession>A0ABD6AS99</accession>
<sequence>MSSWSNRVSIPRGLMSAGRVEIGTCSDERTCPWLVSPHRVSSRVVPRGSRRPRPETTELAPIRRVIPPTTVGSEADDDTPATEETETTTESETETQTTDGATASFGPQTFEGSGTQTSDTVQLQPGPITAEFTHDGESNFITSLVTLEGESYEDVSLTNLIGSVEGSTVAAVNASGGHNLNVDADGEWSVTLEQPSEVSPESLPVDASGEGLTFVGPFEFDGATEFQGTHEGDSNFIVEPIPVDPSNVAVSIFNEIGQFEGSTTARLDGMFYLNVDANGPWTLTTN</sequence>
<feature type="compositionally biased region" description="Acidic residues" evidence="1">
    <location>
        <begin position="74"/>
        <end position="93"/>
    </location>
</feature>
<comment type="caution">
    <text evidence="2">The sequence shown here is derived from an EMBL/GenBank/DDBJ whole genome shotgun (WGS) entry which is preliminary data.</text>
</comment>
<evidence type="ECO:0000313" key="3">
    <source>
        <dbReference type="Proteomes" id="UP001597187"/>
    </source>
</evidence>
<dbReference type="Proteomes" id="UP001597187">
    <property type="component" value="Unassembled WGS sequence"/>
</dbReference>
<gene>
    <name evidence="2" type="ORF">ACFSBT_03930</name>
</gene>
<proteinExistence type="predicted"/>
<name>A0ABD6AS99_9EURY</name>
<reference evidence="2 3" key="1">
    <citation type="journal article" date="2019" name="Int. J. Syst. Evol. Microbiol.">
        <title>The Global Catalogue of Microorganisms (GCM) 10K type strain sequencing project: providing services to taxonomists for standard genome sequencing and annotation.</title>
        <authorList>
            <consortium name="The Broad Institute Genomics Platform"/>
            <consortium name="The Broad Institute Genome Sequencing Center for Infectious Disease"/>
            <person name="Wu L."/>
            <person name="Ma J."/>
        </authorList>
    </citation>
    <scope>NUCLEOTIDE SEQUENCE [LARGE SCALE GENOMIC DNA]</scope>
    <source>
        <strain evidence="2 3">CGMCC 1.12563</strain>
    </source>
</reference>
<dbReference type="AlphaFoldDB" id="A0ABD6AS99"/>
<dbReference type="RefSeq" id="WP_250872406.1">
    <property type="nucleotide sequence ID" value="NZ_JALXFV010000002.1"/>
</dbReference>
<evidence type="ECO:0000313" key="2">
    <source>
        <dbReference type="EMBL" id="MFD1512428.1"/>
    </source>
</evidence>
<organism evidence="2 3">
    <name type="scientific">Halomarina rubra</name>
    <dbReference type="NCBI Taxonomy" id="2071873"/>
    <lineage>
        <taxon>Archaea</taxon>
        <taxon>Methanobacteriati</taxon>
        <taxon>Methanobacteriota</taxon>
        <taxon>Stenosarchaea group</taxon>
        <taxon>Halobacteria</taxon>
        <taxon>Halobacteriales</taxon>
        <taxon>Natronomonadaceae</taxon>
        <taxon>Halomarina</taxon>
    </lineage>
</organism>
<evidence type="ECO:0000256" key="1">
    <source>
        <dbReference type="SAM" id="MobiDB-lite"/>
    </source>
</evidence>
<feature type="compositionally biased region" description="Polar residues" evidence="1">
    <location>
        <begin position="105"/>
        <end position="122"/>
    </location>
</feature>
<keyword evidence="3" id="KW-1185">Reference proteome</keyword>
<dbReference type="EMBL" id="JBHUDC010000002">
    <property type="protein sequence ID" value="MFD1512428.1"/>
    <property type="molecule type" value="Genomic_DNA"/>
</dbReference>
<protein>
    <submittedName>
        <fullName evidence="2">Uncharacterized protein</fullName>
    </submittedName>
</protein>